<name>A0A6A7BVT4_9PEZI</name>
<gene>
    <name evidence="1" type="ORF">K470DRAFT_272103</name>
</gene>
<keyword evidence="2" id="KW-1185">Reference proteome</keyword>
<sequence>MGHVLRYRLYLWRVQKGEISSNEVSRNPEETILYFRDIELPLADINRLIASEIAEARHVLRRELLFGFKAPTLRPQDMWEVLEEETWASGSAWRMPRGENCEGQRTFCSHASTRAQVSESST</sequence>
<evidence type="ECO:0000313" key="1">
    <source>
        <dbReference type="EMBL" id="KAF2858825.1"/>
    </source>
</evidence>
<accession>A0A6A7BVT4</accession>
<dbReference type="Proteomes" id="UP000799421">
    <property type="component" value="Unassembled WGS sequence"/>
</dbReference>
<dbReference type="OrthoDB" id="3439682at2759"/>
<proteinExistence type="predicted"/>
<dbReference type="EMBL" id="MU006002">
    <property type="protein sequence ID" value="KAF2858825.1"/>
    <property type="molecule type" value="Genomic_DNA"/>
</dbReference>
<organism evidence="1 2">
    <name type="scientific">Piedraia hortae CBS 480.64</name>
    <dbReference type="NCBI Taxonomy" id="1314780"/>
    <lineage>
        <taxon>Eukaryota</taxon>
        <taxon>Fungi</taxon>
        <taxon>Dikarya</taxon>
        <taxon>Ascomycota</taxon>
        <taxon>Pezizomycotina</taxon>
        <taxon>Dothideomycetes</taxon>
        <taxon>Dothideomycetidae</taxon>
        <taxon>Capnodiales</taxon>
        <taxon>Piedraiaceae</taxon>
        <taxon>Piedraia</taxon>
    </lineage>
</organism>
<reference evidence="1" key="1">
    <citation type="journal article" date="2020" name="Stud. Mycol.">
        <title>101 Dothideomycetes genomes: a test case for predicting lifestyles and emergence of pathogens.</title>
        <authorList>
            <person name="Haridas S."/>
            <person name="Albert R."/>
            <person name="Binder M."/>
            <person name="Bloem J."/>
            <person name="Labutti K."/>
            <person name="Salamov A."/>
            <person name="Andreopoulos B."/>
            <person name="Baker S."/>
            <person name="Barry K."/>
            <person name="Bills G."/>
            <person name="Bluhm B."/>
            <person name="Cannon C."/>
            <person name="Castanera R."/>
            <person name="Culley D."/>
            <person name="Daum C."/>
            <person name="Ezra D."/>
            <person name="Gonzalez J."/>
            <person name="Henrissat B."/>
            <person name="Kuo A."/>
            <person name="Liang C."/>
            <person name="Lipzen A."/>
            <person name="Lutzoni F."/>
            <person name="Magnuson J."/>
            <person name="Mondo S."/>
            <person name="Nolan M."/>
            <person name="Ohm R."/>
            <person name="Pangilinan J."/>
            <person name="Park H.-J."/>
            <person name="Ramirez L."/>
            <person name="Alfaro M."/>
            <person name="Sun H."/>
            <person name="Tritt A."/>
            <person name="Yoshinaga Y."/>
            <person name="Zwiers L.-H."/>
            <person name="Turgeon B."/>
            <person name="Goodwin S."/>
            <person name="Spatafora J."/>
            <person name="Crous P."/>
            <person name="Grigoriev I."/>
        </authorList>
    </citation>
    <scope>NUCLEOTIDE SEQUENCE</scope>
    <source>
        <strain evidence="1">CBS 480.64</strain>
    </source>
</reference>
<dbReference type="AlphaFoldDB" id="A0A6A7BVT4"/>
<protein>
    <submittedName>
        <fullName evidence="1">Uncharacterized protein</fullName>
    </submittedName>
</protein>
<evidence type="ECO:0000313" key="2">
    <source>
        <dbReference type="Proteomes" id="UP000799421"/>
    </source>
</evidence>